<dbReference type="AlphaFoldDB" id="A0A975GST5"/>
<evidence type="ECO:0000313" key="1">
    <source>
        <dbReference type="EMBL" id="QTA92384.1"/>
    </source>
</evidence>
<sequence>MISINLPSDYETKVEQIAKDENITTSEIIKKALQLYFDGYYQKAVPYDLGRDLFGKYGSGDGRLSQNYKKILKEKLCEKHSH</sequence>
<keyword evidence="2" id="KW-1185">Reference proteome</keyword>
<name>A0A975GST5_9BACT</name>
<dbReference type="InterPro" id="IPR013321">
    <property type="entry name" value="Arc_rbn_hlx_hlx"/>
</dbReference>
<reference evidence="1" key="1">
    <citation type="journal article" date="2021" name="Microb. Physiol.">
        <title>Proteogenomic Insights into the Physiology of Marine, Sulfate-Reducing, Filamentous Desulfonema limicola and Desulfonema magnum.</title>
        <authorList>
            <person name="Schnaars V."/>
            <person name="Wohlbrand L."/>
            <person name="Scheve S."/>
            <person name="Hinrichs C."/>
            <person name="Reinhardt R."/>
            <person name="Rabus R."/>
        </authorList>
    </citation>
    <scope>NUCLEOTIDE SEQUENCE</scope>
    <source>
        <strain evidence="1">4be13</strain>
    </source>
</reference>
<organism evidence="1 2">
    <name type="scientific">Desulfonema magnum</name>
    <dbReference type="NCBI Taxonomy" id="45655"/>
    <lineage>
        <taxon>Bacteria</taxon>
        <taxon>Pseudomonadati</taxon>
        <taxon>Thermodesulfobacteriota</taxon>
        <taxon>Desulfobacteria</taxon>
        <taxon>Desulfobacterales</taxon>
        <taxon>Desulfococcaceae</taxon>
        <taxon>Desulfonema</taxon>
    </lineage>
</organism>
<dbReference type="GO" id="GO:0006355">
    <property type="term" value="P:regulation of DNA-templated transcription"/>
    <property type="evidence" value="ECO:0007669"/>
    <property type="project" value="InterPro"/>
</dbReference>
<dbReference type="Gene3D" id="1.10.1220.10">
    <property type="entry name" value="Met repressor-like"/>
    <property type="match status" value="1"/>
</dbReference>
<proteinExistence type="predicted"/>
<protein>
    <submittedName>
        <fullName evidence="1">Ribbon-helix-helix domain-containing protein</fullName>
    </submittedName>
</protein>
<dbReference type="KEGG" id="dmm:dnm_084630"/>
<accession>A0A975GST5</accession>
<dbReference type="EMBL" id="CP061800">
    <property type="protein sequence ID" value="QTA92384.1"/>
    <property type="molecule type" value="Genomic_DNA"/>
</dbReference>
<dbReference type="RefSeq" id="WP_207679770.1">
    <property type="nucleotide sequence ID" value="NZ_CP061800.1"/>
</dbReference>
<evidence type="ECO:0000313" key="2">
    <source>
        <dbReference type="Proteomes" id="UP000663722"/>
    </source>
</evidence>
<dbReference type="Proteomes" id="UP000663722">
    <property type="component" value="Chromosome"/>
</dbReference>
<gene>
    <name evidence="1" type="ORF">dnm_084630</name>
</gene>